<evidence type="ECO:0000313" key="2">
    <source>
        <dbReference type="Proteomes" id="UP001177021"/>
    </source>
</evidence>
<protein>
    <submittedName>
        <fullName evidence="1">Uncharacterized protein</fullName>
    </submittedName>
</protein>
<name>A0ACB0KCG9_TRIPR</name>
<keyword evidence="2" id="KW-1185">Reference proteome</keyword>
<evidence type="ECO:0000313" key="1">
    <source>
        <dbReference type="EMBL" id="CAJ2653448.1"/>
    </source>
</evidence>
<accession>A0ACB0KCG9</accession>
<dbReference type="Proteomes" id="UP001177021">
    <property type="component" value="Unassembled WGS sequence"/>
</dbReference>
<organism evidence="1 2">
    <name type="scientific">Trifolium pratense</name>
    <name type="common">Red clover</name>
    <dbReference type="NCBI Taxonomy" id="57577"/>
    <lineage>
        <taxon>Eukaryota</taxon>
        <taxon>Viridiplantae</taxon>
        <taxon>Streptophyta</taxon>
        <taxon>Embryophyta</taxon>
        <taxon>Tracheophyta</taxon>
        <taxon>Spermatophyta</taxon>
        <taxon>Magnoliopsida</taxon>
        <taxon>eudicotyledons</taxon>
        <taxon>Gunneridae</taxon>
        <taxon>Pentapetalae</taxon>
        <taxon>rosids</taxon>
        <taxon>fabids</taxon>
        <taxon>Fabales</taxon>
        <taxon>Fabaceae</taxon>
        <taxon>Papilionoideae</taxon>
        <taxon>50 kb inversion clade</taxon>
        <taxon>NPAAA clade</taxon>
        <taxon>Hologalegina</taxon>
        <taxon>IRL clade</taxon>
        <taxon>Trifolieae</taxon>
        <taxon>Trifolium</taxon>
    </lineage>
</organism>
<proteinExistence type="predicted"/>
<reference evidence="1" key="1">
    <citation type="submission" date="2023-10" db="EMBL/GenBank/DDBJ databases">
        <authorList>
            <person name="Rodriguez Cubillos JULIANA M."/>
            <person name="De Vega J."/>
        </authorList>
    </citation>
    <scope>NUCLEOTIDE SEQUENCE</scope>
</reference>
<dbReference type="EMBL" id="CASHSV030000206">
    <property type="protein sequence ID" value="CAJ2653448.1"/>
    <property type="molecule type" value="Genomic_DNA"/>
</dbReference>
<comment type="caution">
    <text evidence="1">The sequence shown here is derived from an EMBL/GenBank/DDBJ whole genome shotgun (WGS) entry which is preliminary data.</text>
</comment>
<sequence length="50" mass="5806">MDKDKPQTQTCQNRVSESTERVIWSPPNLRKFSIILLNEKNSLQGYNSLP</sequence>
<gene>
    <name evidence="1" type="ORF">MILVUS5_LOCUS20796</name>
</gene>